<dbReference type="FunFam" id="1.10.150.20:FF:000001">
    <property type="entry name" value="DNA-directed RNA polymerase subunit alpha"/>
    <property type="match status" value="1"/>
</dbReference>
<organism evidence="9">
    <name type="scientific">hydrothermal vent metagenome</name>
    <dbReference type="NCBI Taxonomy" id="652676"/>
    <lineage>
        <taxon>unclassified sequences</taxon>
        <taxon>metagenomes</taxon>
        <taxon>ecological metagenomes</taxon>
    </lineage>
</organism>
<dbReference type="InterPro" id="IPR011263">
    <property type="entry name" value="DNA-dir_RNA_pol_RpoA/D/Rpb3"/>
</dbReference>
<dbReference type="GO" id="GO:0003899">
    <property type="term" value="F:DNA-directed RNA polymerase activity"/>
    <property type="evidence" value="ECO:0007669"/>
    <property type="project" value="UniProtKB-EC"/>
</dbReference>
<evidence type="ECO:0000256" key="1">
    <source>
        <dbReference type="ARBA" id="ARBA00007123"/>
    </source>
</evidence>
<evidence type="ECO:0000313" key="9">
    <source>
        <dbReference type="EMBL" id="VAX31280.1"/>
    </source>
</evidence>
<dbReference type="SUPFAM" id="SSF55257">
    <property type="entry name" value="RBP11-like subunits of RNA polymerase"/>
    <property type="match status" value="1"/>
</dbReference>
<dbReference type="NCBIfam" id="NF003513">
    <property type="entry name" value="PRK05182.1-2"/>
    <property type="match status" value="1"/>
</dbReference>
<reference evidence="9" key="1">
    <citation type="submission" date="2018-06" db="EMBL/GenBank/DDBJ databases">
        <authorList>
            <person name="Zhirakovskaya E."/>
        </authorList>
    </citation>
    <scope>NUCLEOTIDE SEQUENCE</scope>
</reference>
<proteinExistence type="inferred from homology"/>
<gene>
    <name evidence="9" type="ORF">MNBD_NITROSPIRAE02-1049</name>
</gene>
<dbReference type="GO" id="GO:0000428">
    <property type="term" value="C:DNA-directed RNA polymerase complex"/>
    <property type="evidence" value="ECO:0007669"/>
    <property type="project" value="UniProtKB-KW"/>
</dbReference>
<sequence length="347" mass="38746">MSLKIRGFQFPEKIAFDEETLTSTYGKLIAEPLERGYGTTLGNSLRRVLLSSIEGAAITQVRIPGVLHEFSTIKSVKEDMVDVILNLKKIRFKLYGDGKKVARIDVTGPKDITGADIQCEANLEVLTTDLPVVTVDKNAEFHAELYVSKGKGYVPSEMNKEEDQPVDIIAVDSVYSPIRKVNFRVEKARVGRATDYDRLVLELWTDGSLTPKNAITKASSVLIDHLDLFIFDESEETSEIISHDAGDVYDVSSSDFNRNLLRPVDELELSVRSYNCLKNANIKTIADLVQKTDLEMLKTKNFGRKSLNEIKEILRTMGLNFGMKIDPEVLEKYQTEGGAVKDASQSS</sequence>
<dbReference type="SMART" id="SM00662">
    <property type="entry name" value="RPOLD"/>
    <property type="match status" value="1"/>
</dbReference>
<dbReference type="InterPro" id="IPR011773">
    <property type="entry name" value="DNA-dir_RpoA"/>
</dbReference>
<comment type="similarity">
    <text evidence="1">Belongs to the RNA polymerase alpha chain family.</text>
</comment>
<dbReference type="SUPFAM" id="SSF56553">
    <property type="entry name" value="Insert subdomain of RNA polymerase alpha subunit"/>
    <property type="match status" value="1"/>
</dbReference>
<dbReference type="GO" id="GO:0005737">
    <property type="term" value="C:cytoplasm"/>
    <property type="evidence" value="ECO:0007669"/>
    <property type="project" value="UniProtKB-ARBA"/>
</dbReference>
<dbReference type="Gene3D" id="2.170.120.12">
    <property type="entry name" value="DNA-directed RNA polymerase, insert domain"/>
    <property type="match status" value="1"/>
</dbReference>
<accession>A0A3B1D8P3</accession>
<dbReference type="Gene3D" id="3.30.1360.10">
    <property type="entry name" value="RNA polymerase, RBP11-like subunit"/>
    <property type="match status" value="1"/>
</dbReference>
<dbReference type="NCBIfam" id="TIGR02027">
    <property type="entry name" value="rpoA"/>
    <property type="match status" value="1"/>
</dbReference>
<keyword evidence="5 9" id="KW-0548">Nucleotidyltransferase</keyword>
<protein>
    <recommendedName>
        <fullName evidence="2">DNA-directed RNA polymerase</fullName>
        <ecNumber evidence="2">2.7.7.6</ecNumber>
    </recommendedName>
</protein>
<evidence type="ECO:0000256" key="2">
    <source>
        <dbReference type="ARBA" id="ARBA00012418"/>
    </source>
</evidence>
<dbReference type="AlphaFoldDB" id="A0A3B1D8P3"/>
<dbReference type="EMBL" id="UOGH01000202">
    <property type="protein sequence ID" value="VAX31280.1"/>
    <property type="molecule type" value="Genomic_DNA"/>
</dbReference>
<dbReference type="GO" id="GO:0006351">
    <property type="term" value="P:DNA-templated transcription"/>
    <property type="evidence" value="ECO:0007669"/>
    <property type="project" value="InterPro"/>
</dbReference>
<evidence type="ECO:0000256" key="7">
    <source>
        <dbReference type="ARBA" id="ARBA00048552"/>
    </source>
</evidence>
<keyword evidence="4 9" id="KW-0808">Transferase</keyword>
<feature type="domain" description="DNA-directed RNA polymerase RpoA/D/Rpb3-type" evidence="8">
    <location>
        <begin position="25"/>
        <end position="232"/>
    </location>
</feature>
<dbReference type="Pfam" id="PF01193">
    <property type="entry name" value="RNA_pol_L"/>
    <property type="match status" value="1"/>
</dbReference>
<name>A0A3B1D8P3_9ZZZZ</name>
<dbReference type="Pfam" id="PF03118">
    <property type="entry name" value="RNA_pol_A_CTD"/>
    <property type="match status" value="1"/>
</dbReference>
<dbReference type="NCBIfam" id="NF003519">
    <property type="entry name" value="PRK05182.2-5"/>
    <property type="match status" value="1"/>
</dbReference>
<dbReference type="SUPFAM" id="SSF47789">
    <property type="entry name" value="C-terminal domain of RNA polymerase alpha subunit"/>
    <property type="match status" value="1"/>
</dbReference>
<comment type="catalytic activity">
    <reaction evidence="7">
        <text>RNA(n) + a ribonucleoside 5'-triphosphate = RNA(n+1) + diphosphate</text>
        <dbReference type="Rhea" id="RHEA:21248"/>
        <dbReference type="Rhea" id="RHEA-COMP:14527"/>
        <dbReference type="Rhea" id="RHEA-COMP:17342"/>
        <dbReference type="ChEBI" id="CHEBI:33019"/>
        <dbReference type="ChEBI" id="CHEBI:61557"/>
        <dbReference type="ChEBI" id="CHEBI:140395"/>
        <dbReference type="EC" id="2.7.7.6"/>
    </reaction>
</comment>
<dbReference type="InterPro" id="IPR036603">
    <property type="entry name" value="RBP11-like"/>
</dbReference>
<dbReference type="EC" id="2.7.7.6" evidence="2"/>
<evidence type="ECO:0000259" key="8">
    <source>
        <dbReference type="SMART" id="SM00662"/>
    </source>
</evidence>
<dbReference type="GO" id="GO:0003677">
    <property type="term" value="F:DNA binding"/>
    <property type="evidence" value="ECO:0007669"/>
    <property type="project" value="InterPro"/>
</dbReference>
<evidence type="ECO:0000256" key="4">
    <source>
        <dbReference type="ARBA" id="ARBA00022679"/>
    </source>
</evidence>
<dbReference type="InterPro" id="IPR036643">
    <property type="entry name" value="RNApol_insert_sf"/>
</dbReference>
<evidence type="ECO:0000256" key="6">
    <source>
        <dbReference type="ARBA" id="ARBA00023163"/>
    </source>
</evidence>
<dbReference type="Gene3D" id="1.10.150.20">
    <property type="entry name" value="5' to 3' exonuclease, C-terminal subdomain"/>
    <property type="match status" value="1"/>
</dbReference>
<dbReference type="CDD" id="cd06928">
    <property type="entry name" value="RNAP_alpha_NTD"/>
    <property type="match status" value="1"/>
</dbReference>
<dbReference type="InterPro" id="IPR011260">
    <property type="entry name" value="RNAP_asu_C"/>
</dbReference>
<evidence type="ECO:0000256" key="3">
    <source>
        <dbReference type="ARBA" id="ARBA00022478"/>
    </source>
</evidence>
<keyword evidence="6" id="KW-0804">Transcription</keyword>
<dbReference type="FunFam" id="2.170.120.12:FF:000001">
    <property type="entry name" value="DNA-directed RNA polymerase subunit alpha"/>
    <property type="match status" value="1"/>
</dbReference>
<dbReference type="Pfam" id="PF01000">
    <property type="entry name" value="RNA_pol_A_bac"/>
    <property type="match status" value="1"/>
</dbReference>
<dbReference type="GO" id="GO:0046983">
    <property type="term" value="F:protein dimerization activity"/>
    <property type="evidence" value="ECO:0007669"/>
    <property type="project" value="InterPro"/>
</dbReference>
<dbReference type="HAMAP" id="MF_00059">
    <property type="entry name" value="RNApol_bact_RpoA"/>
    <property type="match status" value="1"/>
</dbReference>
<keyword evidence="3 9" id="KW-0240">DNA-directed RNA polymerase</keyword>
<evidence type="ECO:0000256" key="5">
    <source>
        <dbReference type="ARBA" id="ARBA00022695"/>
    </source>
</evidence>
<dbReference type="InterPro" id="IPR011262">
    <property type="entry name" value="DNA-dir_RNA_pol_insert"/>
</dbReference>